<accession>A0ABQ1HZK8</accession>
<dbReference type="NCBIfam" id="NF004356">
    <property type="entry name" value="PRK05732.1"/>
    <property type="match status" value="1"/>
</dbReference>
<sequence>MSQPQHFDIIIVGAGMTGASLALALSQTPSAKPLKIALIEAAELNFGQHPGFDGRAIALSAGSLRWFQQQGLWSNMAPYGCAIEHIHVSDRGHCGWTSMQADEYHLDALGQVIELEHAGRELHQQLAQRQGISLFCPARVKHIEQQQQQVLLELDDQQCLSGSLLIGADGADSLVGQKIGNQQQHDFAKYALIANVQADQDPAGRAFERFTEQGPLALLPMSEQRWSVVWSLEAEQAKRLQSADEQVFLSELQQAFGYRAGRFIAVGKRAAYPLVLRYYPRLFAHRMLLIGNAAHSLHPIAGQGFNLALRDVAALAPLLLQQWQQGLDLGAHSLLDAYQQLRQDDIQRTIAMTAGLASVFASSDKSSVIPRNLGLMAMQLCPSFKLLLAKQSLGLFSR</sequence>
<evidence type="ECO:0000256" key="3">
    <source>
        <dbReference type="ARBA" id="ARBA00005349"/>
    </source>
</evidence>
<keyword evidence="5" id="KW-0274">FAD</keyword>
<keyword evidence="4" id="KW-0285">Flavoprotein</keyword>
<comment type="pathway">
    <text evidence="2">Cofactor biosynthesis; ubiquinone biosynthesis.</text>
</comment>
<evidence type="ECO:0000256" key="6">
    <source>
        <dbReference type="ARBA" id="ARBA00023002"/>
    </source>
</evidence>
<dbReference type="InterPro" id="IPR036188">
    <property type="entry name" value="FAD/NAD-bd_sf"/>
</dbReference>
<keyword evidence="7" id="KW-0503">Monooxygenase</keyword>
<dbReference type="SUPFAM" id="SSF51905">
    <property type="entry name" value="FAD/NAD(P)-binding domain"/>
    <property type="match status" value="1"/>
</dbReference>
<keyword evidence="10" id="KW-1185">Reference proteome</keyword>
<dbReference type="NCBIfam" id="TIGR01988">
    <property type="entry name" value="Ubi-OHases"/>
    <property type="match status" value="1"/>
</dbReference>
<comment type="cofactor">
    <cofactor evidence="1">
        <name>FAD</name>
        <dbReference type="ChEBI" id="CHEBI:57692"/>
    </cofactor>
</comment>
<dbReference type="Gene3D" id="3.50.50.60">
    <property type="entry name" value="FAD/NAD(P)-binding domain"/>
    <property type="match status" value="2"/>
</dbReference>
<evidence type="ECO:0000256" key="4">
    <source>
        <dbReference type="ARBA" id="ARBA00022630"/>
    </source>
</evidence>
<evidence type="ECO:0000259" key="8">
    <source>
        <dbReference type="Pfam" id="PF01494"/>
    </source>
</evidence>
<protein>
    <submittedName>
        <fullName evidence="9">2-octaprenyl-6-methoxyphenyl hydroxylase</fullName>
    </submittedName>
</protein>
<evidence type="ECO:0000256" key="7">
    <source>
        <dbReference type="ARBA" id="ARBA00023033"/>
    </source>
</evidence>
<dbReference type="Proteomes" id="UP000651977">
    <property type="component" value="Unassembled WGS sequence"/>
</dbReference>
<reference evidence="10" key="1">
    <citation type="journal article" date="2019" name="Int. J. Syst. Evol. Microbiol.">
        <title>The Global Catalogue of Microorganisms (GCM) 10K type strain sequencing project: providing services to taxonomists for standard genome sequencing and annotation.</title>
        <authorList>
            <consortium name="The Broad Institute Genomics Platform"/>
            <consortium name="The Broad Institute Genome Sequencing Center for Infectious Disease"/>
            <person name="Wu L."/>
            <person name="Ma J."/>
        </authorList>
    </citation>
    <scope>NUCLEOTIDE SEQUENCE [LARGE SCALE GENOMIC DNA]</scope>
    <source>
        <strain evidence="10">CGMCC 1.10131</strain>
    </source>
</reference>
<organism evidence="9 10">
    <name type="scientific">Agarivorans gilvus</name>
    <dbReference type="NCBI Taxonomy" id="680279"/>
    <lineage>
        <taxon>Bacteria</taxon>
        <taxon>Pseudomonadati</taxon>
        <taxon>Pseudomonadota</taxon>
        <taxon>Gammaproteobacteria</taxon>
        <taxon>Alteromonadales</taxon>
        <taxon>Alteromonadaceae</taxon>
        <taxon>Agarivorans</taxon>
    </lineage>
</organism>
<dbReference type="PRINTS" id="PR00420">
    <property type="entry name" value="RNGMNOXGNASE"/>
</dbReference>
<gene>
    <name evidence="9" type="primary">ubiH</name>
    <name evidence="9" type="ORF">GCM10007414_08050</name>
</gene>
<feature type="domain" description="FAD-binding" evidence="8">
    <location>
        <begin position="8"/>
        <end position="350"/>
    </location>
</feature>
<name>A0ABQ1HZK8_9ALTE</name>
<dbReference type="RefSeq" id="WP_188407289.1">
    <property type="nucleotide sequence ID" value="NZ_BMDY01000003.1"/>
</dbReference>
<dbReference type="InterPro" id="IPR010971">
    <property type="entry name" value="UbiH/COQ6"/>
</dbReference>
<dbReference type="NCBIfam" id="TIGR01984">
    <property type="entry name" value="UbiH"/>
    <property type="match status" value="1"/>
</dbReference>
<evidence type="ECO:0000256" key="1">
    <source>
        <dbReference type="ARBA" id="ARBA00001974"/>
    </source>
</evidence>
<evidence type="ECO:0000256" key="5">
    <source>
        <dbReference type="ARBA" id="ARBA00022827"/>
    </source>
</evidence>
<dbReference type="EMBL" id="BMDY01000003">
    <property type="protein sequence ID" value="GGA97452.1"/>
    <property type="molecule type" value="Genomic_DNA"/>
</dbReference>
<dbReference type="InterPro" id="IPR051205">
    <property type="entry name" value="UbiH/COQ6_monooxygenase"/>
</dbReference>
<proteinExistence type="inferred from homology"/>
<dbReference type="InterPro" id="IPR002938">
    <property type="entry name" value="FAD-bd"/>
</dbReference>
<comment type="similarity">
    <text evidence="3">Belongs to the UbiH/COQ6 family.</text>
</comment>
<dbReference type="PANTHER" id="PTHR43876">
    <property type="entry name" value="UBIQUINONE BIOSYNTHESIS MONOOXYGENASE COQ6, MITOCHONDRIAL"/>
    <property type="match status" value="1"/>
</dbReference>
<evidence type="ECO:0000313" key="10">
    <source>
        <dbReference type="Proteomes" id="UP000651977"/>
    </source>
</evidence>
<evidence type="ECO:0000313" key="9">
    <source>
        <dbReference type="EMBL" id="GGA97452.1"/>
    </source>
</evidence>
<dbReference type="InterPro" id="IPR011295">
    <property type="entry name" value="UbiH"/>
</dbReference>
<keyword evidence="6" id="KW-0560">Oxidoreductase</keyword>
<dbReference type="Pfam" id="PF01494">
    <property type="entry name" value="FAD_binding_3"/>
    <property type="match status" value="1"/>
</dbReference>
<evidence type="ECO:0000256" key="2">
    <source>
        <dbReference type="ARBA" id="ARBA00004749"/>
    </source>
</evidence>
<dbReference type="PANTHER" id="PTHR43876:SF8">
    <property type="entry name" value="2-OCTAPRENYL-6-METHOXYPHENOL HYDROXYLASE"/>
    <property type="match status" value="1"/>
</dbReference>
<comment type="caution">
    <text evidence="9">The sequence shown here is derived from an EMBL/GenBank/DDBJ whole genome shotgun (WGS) entry which is preliminary data.</text>
</comment>